<accession>A0ACB8Z2Z3</accession>
<reference evidence="1 2" key="2">
    <citation type="journal article" date="2022" name="Mol. Ecol. Resour.">
        <title>The genomes of chicory, endive, great burdock and yacon provide insights into Asteraceae paleo-polyploidization history and plant inulin production.</title>
        <authorList>
            <person name="Fan W."/>
            <person name="Wang S."/>
            <person name="Wang H."/>
            <person name="Wang A."/>
            <person name="Jiang F."/>
            <person name="Liu H."/>
            <person name="Zhao H."/>
            <person name="Xu D."/>
            <person name="Zhang Y."/>
        </authorList>
    </citation>
    <scope>NUCLEOTIDE SEQUENCE [LARGE SCALE GENOMIC DNA]</scope>
    <source>
        <strain evidence="2">cv. Niubang</strain>
    </source>
</reference>
<organism evidence="1 2">
    <name type="scientific">Arctium lappa</name>
    <name type="common">Greater burdock</name>
    <name type="synonym">Lappa major</name>
    <dbReference type="NCBI Taxonomy" id="4217"/>
    <lineage>
        <taxon>Eukaryota</taxon>
        <taxon>Viridiplantae</taxon>
        <taxon>Streptophyta</taxon>
        <taxon>Embryophyta</taxon>
        <taxon>Tracheophyta</taxon>
        <taxon>Spermatophyta</taxon>
        <taxon>Magnoliopsida</taxon>
        <taxon>eudicotyledons</taxon>
        <taxon>Gunneridae</taxon>
        <taxon>Pentapetalae</taxon>
        <taxon>asterids</taxon>
        <taxon>campanulids</taxon>
        <taxon>Asterales</taxon>
        <taxon>Asteraceae</taxon>
        <taxon>Carduoideae</taxon>
        <taxon>Cardueae</taxon>
        <taxon>Arctiinae</taxon>
        <taxon>Arctium</taxon>
    </lineage>
</organism>
<comment type="caution">
    <text evidence="1">The sequence shown here is derived from an EMBL/GenBank/DDBJ whole genome shotgun (WGS) entry which is preliminary data.</text>
</comment>
<reference evidence="2" key="1">
    <citation type="journal article" date="2022" name="Mol. Ecol. Resour.">
        <title>The genomes of chicory, endive, great burdock and yacon provide insights into Asteraceae palaeo-polyploidization history and plant inulin production.</title>
        <authorList>
            <person name="Fan W."/>
            <person name="Wang S."/>
            <person name="Wang H."/>
            <person name="Wang A."/>
            <person name="Jiang F."/>
            <person name="Liu H."/>
            <person name="Zhao H."/>
            <person name="Xu D."/>
            <person name="Zhang Y."/>
        </authorList>
    </citation>
    <scope>NUCLEOTIDE SEQUENCE [LARGE SCALE GENOMIC DNA]</scope>
    <source>
        <strain evidence="2">cv. Niubang</strain>
    </source>
</reference>
<keyword evidence="2" id="KW-1185">Reference proteome</keyword>
<dbReference type="EMBL" id="CM042057">
    <property type="protein sequence ID" value="KAI3692354.1"/>
    <property type="molecule type" value="Genomic_DNA"/>
</dbReference>
<dbReference type="Proteomes" id="UP001055879">
    <property type="component" value="Linkage Group LG11"/>
</dbReference>
<proteinExistence type="predicted"/>
<evidence type="ECO:0000313" key="1">
    <source>
        <dbReference type="EMBL" id="KAI3692354.1"/>
    </source>
</evidence>
<protein>
    <submittedName>
        <fullName evidence="1">Uncharacterized protein</fullName>
    </submittedName>
</protein>
<evidence type="ECO:0000313" key="2">
    <source>
        <dbReference type="Proteomes" id="UP001055879"/>
    </source>
</evidence>
<name>A0ACB8Z2Z3_ARCLA</name>
<gene>
    <name evidence="1" type="ORF">L6452_32168</name>
</gene>
<sequence>MINVRSRDWIRCTVIVCIMMFLKTKGLEEVAITIIQSGVAKGAVCLDGTPPAYQFAKGFGDGVSNWLVHIQGGGWCNTVQDCVSRKTLIYGLGSSKLMPPLNFTGFLSNEQEQNPIFYNWNRVIMRYCDGSSFTGDVEEVDPATNLYFRGARVFNVIVEELMSKGMKDAQNVLLTGCSAGGPASILHCDKFRGLFPTSTRVKCLADAGYFSHVKDLAGEYSFDKYYELLVTLHGSAKHLPSECTSNVAPGLCFYPQFVVPYVKTPIFILNSAYDTWQVSNIFAPNESDPHGEFTKCKTDFNQCSTIQLQRLQDFRTEFLDSVSVVSKSSSNGMFINTCFTHCQADFQQAWFGNDASKLDNKTIAEGVGDWFFDKSAFQKIDNEHTLPHYC</sequence>